<name>A0A9N9YJ44_9HYPO</name>
<reference evidence="1" key="1">
    <citation type="submission" date="2021-10" db="EMBL/GenBank/DDBJ databases">
        <authorList>
            <person name="Piombo E."/>
        </authorList>
    </citation>
    <scope>NUCLEOTIDE SEQUENCE</scope>
</reference>
<protein>
    <submittedName>
        <fullName evidence="1">Uncharacterized protein</fullName>
    </submittedName>
</protein>
<dbReference type="EMBL" id="CABFNQ020000645">
    <property type="protein sequence ID" value="CAH0020664.1"/>
    <property type="molecule type" value="Genomic_DNA"/>
</dbReference>
<gene>
    <name evidence="1" type="ORF">CRHIZ90672A_00004476</name>
</gene>
<dbReference type="AlphaFoldDB" id="A0A9N9YJ44"/>
<organism evidence="1 2">
    <name type="scientific">Clonostachys rhizophaga</name>
    <dbReference type="NCBI Taxonomy" id="160324"/>
    <lineage>
        <taxon>Eukaryota</taxon>
        <taxon>Fungi</taxon>
        <taxon>Dikarya</taxon>
        <taxon>Ascomycota</taxon>
        <taxon>Pezizomycotina</taxon>
        <taxon>Sordariomycetes</taxon>
        <taxon>Hypocreomycetidae</taxon>
        <taxon>Hypocreales</taxon>
        <taxon>Bionectriaceae</taxon>
        <taxon>Clonostachys</taxon>
    </lineage>
</organism>
<sequence length="95" mass="10866">MLPNLYIGNRDVEKQGLRSQLRLETSYDAFATANSFKSSKVKLRLSKKAYRTKLLQSGSPFSGYPNEDATRLCTKKDDRLQYSLSHDSLLIYTVQ</sequence>
<dbReference type="Proteomes" id="UP000696573">
    <property type="component" value="Unassembled WGS sequence"/>
</dbReference>
<keyword evidence="2" id="KW-1185">Reference proteome</keyword>
<evidence type="ECO:0000313" key="2">
    <source>
        <dbReference type="Proteomes" id="UP000696573"/>
    </source>
</evidence>
<evidence type="ECO:0000313" key="1">
    <source>
        <dbReference type="EMBL" id="CAH0020664.1"/>
    </source>
</evidence>
<accession>A0A9N9YJ44</accession>
<comment type="caution">
    <text evidence="1">The sequence shown here is derived from an EMBL/GenBank/DDBJ whole genome shotgun (WGS) entry which is preliminary data.</text>
</comment>
<proteinExistence type="predicted"/>